<sequence>MGSLTGSIVSAILMFFVNYEIKNGTWVAGLPAFLQNIFNFPMLVYAIVLIIVIMFRPKGIFGDYEFSLRNFAGDIKQKRMQRAALKMASKEAGKNG</sequence>
<keyword evidence="1" id="KW-1133">Transmembrane helix</keyword>
<comment type="caution">
    <text evidence="2">The sequence shown here is derived from an EMBL/GenBank/DDBJ whole genome shotgun (WGS) entry which is preliminary data.</text>
</comment>
<accession>A0A645GI11</accession>
<proteinExistence type="predicted"/>
<dbReference type="EMBL" id="VSSQ01076146">
    <property type="protein sequence ID" value="MPN26577.1"/>
    <property type="molecule type" value="Genomic_DNA"/>
</dbReference>
<name>A0A645GI11_9ZZZZ</name>
<feature type="transmembrane region" description="Helical" evidence="1">
    <location>
        <begin position="37"/>
        <end position="55"/>
    </location>
</feature>
<evidence type="ECO:0000256" key="1">
    <source>
        <dbReference type="SAM" id="Phobius"/>
    </source>
</evidence>
<keyword evidence="1" id="KW-0812">Transmembrane</keyword>
<protein>
    <recommendedName>
        <fullName evidence="3">Branched-chain amino acid transport system / permease component</fullName>
    </recommendedName>
</protein>
<reference evidence="2" key="1">
    <citation type="submission" date="2019-08" db="EMBL/GenBank/DDBJ databases">
        <authorList>
            <person name="Kucharzyk K."/>
            <person name="Murdoch R.W."/>
            <person name="Higgins S."/>
            <person name="Loffler F."/>
        </authorList>
    </citation>
    <scope>NUCLEOTIDE SEQUENCE</scope>
</reference>
<gene>
    <name evidence="2" type="ORF">SDC9_174002</name>
</gene>
<evidence type="ECO:0008006" key="3">
    <source>
        <dbReference type="Google" id="ProtNLM"/>
    </source>
</evidence>
<evidence type="ECO:0000313" key="2">
    <source>
        <dbReference type="EMBL" id="MPN26577.1"/>
    </source>
</evidence>
<keyword evidence="1" id="KW-0472">Membrane</keyword>
<dbReference type="AlphaFoldDB" id="A0A645GI11"/>
<organism evidence="2">
    <name type="scientific">bioreactor metagenome</name>
    <dbReference type="NCBI Taxonomy" id="1076179"/>
    <lineage>
        <taxon>unclassified sequences</taxon>
        <taxon>metagenomes</taxon>
        <taxon>ecological metagenomes</taxon>
    </lineage>
</organism>